<accession>A0A0A8ZTT1</accession>
<evidence type="ECO:0000313" key="1">
    <source>
        <dbReference type="EMBL" id="JAD42829.1"/>
    </source>
</evidence>
<reference evidence="1" key="1">
    <citation type="submission" date="2014-09" db="EMBL/GenBank/DDBJ databases">
        <authorList>
            <person name="Magalhaes I.L.F."/>
            <person name="Oliveira U."/>
            <person name="Santos F.R."/>
            <person name="Vidigal T.H.D.A."/>
            <person name="Brescovit A.D."/>
            <person name="Santos A.J."/>
        </authorList>
    </citation>
    <scope>NUCLEOTIDE SEQUENCE</scope>
    <source>
        <tissue evidence="1">Shoot tissue taken approximately 20 cm above the soil surface</tissue>
    </source>
</reference>
<proteinExistence type="predicted"/>
<organism evidence="1">
    <name type="scientific">Arundo donax</name>
    <name type="common">Giant reed</name>
    <name type="synonym">Donax arundinaceus</name>
    <dbReference type="NCBI Taxonomy" id="35708"/>
    <lineage>
        <taxon>Eukaryota</taxon>
        <taxon>Viridiplantae</taxon>
        <taxon>Streptophyta</taxon>
        <taxon>Embryophyta</taxon>
        <taxon>Tracheophyta</taxon>
        <taxon>Spermatophyta</taxon>
        <taxon>Magnoliopsida</taxon>
        <taxon>Liliopsida</taxon>
        <taxon>Poales</taxon>
        <taxon>Poaceae</taxon>
        <taxon>PACMAD clade</taxon>
        <taxon>Arundinoideae</taxon>
        <taxon>Arundineae</taxon>
        <taxon>Arundo</taxon>
    </lineage>
</organism>
<dbReference type="EMBL" id="GBRH01255066">
    <property type="protein sequence ID" value="JAD42829.1"/>
    <property type="molecule type" value="Transcribed_RNA"/>
</dbReference>
<reference evidence="1" key="2">
    <citation type="journal article" date="2015" name="Data Brief">
        <title>Shoot transcriptome of the giant reed, Arundo donax.</title>
        <authorList>
            <person name="Barrero R.A."/>
            <person name="Guerrero F.D."/>
            <person name="Moolhuijzen P."/>
            <person name="Goolsby J.A."/>
            <person name="Tidwell J."/>
            <person name="Bellgard S.E."/>
            <person name="Bellgard M.I."/>
        </authorList>
    </citation>
    <scope>NUCLEOTIDE SEQUENCE</scope>
    <source>
        <tissue evidence="1">Shoot tissue taken approximately 20 cm above the soil surface</tissue>
    </source>
</reference>
<dbReference type="AlphaFoldDB" id="A0A0A8ZTT1"/>
<name>A0A0A8ZTT1_ARUDO</name>
<sequence>MVLFSDIKPVLLLEVFSRLRDEIMMRHLLRLLT</sequence>
<protein>
    <submittedName>
        <fullName evidence="1">Uncharacterized protein</fullName>
    </submittedName>
</protein>